<evidence type="ECO:0000259" key="3">
    <source>
        <dbReference type="PROSITE" id="PS50222"/>
    </source>
</evidence>
<accession>A0A9P6UYN2</accession>
<protein>
    <recommendedName>
        <fullName evidence="3">EF-hand domain-containing protein</fullName>
    </recommendedName>
</protein>
<dbReference type="GO" id="GO:0005509">
    <property type="term" value="F:calcium ion binding"/>
    <property type="evidence" value="ECO:0007669"/>
    <property type="project" value="InterPro"/>
</dbReference>
<keyword evidence="1" id="KW-0106">Calcium</keyword>
<dbReference type="Gene3D" id="1.10.238.10">
    <property type="entry name" value="EF-hand"/>
    <property type="match status" value="2"/>
</dbReference>
<keyword evidence="2" id="KW-0472">Membrane</keyword>
<dbReference type="InterPro" id="IPR018247">
    <property type="entry name" value="EF_Hand_1_Ca_BS"/>
</dbReference>
<organism evidence="4 5">
    <name type="scientific">Dissophora globulifera</name>
    <dbReference type="NCBI Taxonomy" id="979702"/>
    <lineage>
        <taxon>Eukaryota</taxon>
        <taxon>Fungi</taxon>
        <taxon>Fungi incertae sedis</taxon>
        <taxon>Mucoromycota</taxon>
        <taxon>Mortierellomycotina</taxon>
        <taxon>Mortierellomycetes</taxon>
        <taxon>Mortierellales</taxon>
        <taxon>Mortierellaceae</taxon>
        <taxon>Dissophora</taxon>
    </lineage>
</organism>
<dbReference type="PROSITE" id="PS00018">
    <property type="entry name" value="EF_HAND_1"/>
    <property type="match status" value="3"/>
</dbReference>
<reference evidence="4" key="1">
    <citation type="journal article" date="2020" name="Fungal Divers.">
        <title>Resolving the Mortierellaceae phylogeny through synthesis of multi-gene phylogenetics and phylogenomics.</title>
        <authorList>
            <person name="Vandepol N."/>
            <person name="Liber J."/>
            <person name="Desiro A."/>
            <person name="Na H."/>
            <person name="Kennedy M."/>
            <person name="Barry K."/>
            <person name="Grigoriev I.V."/>
            <person name="Miller A.N."/>
            <person name="O'Donnell K."/>
            <person name="Stajich J.E."/>
            <person name="Bonito G."/>
        </authorList>
    </citation>
    <scope>NUCLEOTIDE SEQUENCE</scope>
    <source>
        <strain evidence="4">REB-010B</strain>
    </source>
</reference>
<dbReference type="PROSITE" id="PS50222">
    <property type="entry name" value="EF_HAND_2"/>
    <property type="match status" value="2"/>
</dbReference>
<feature type="transmembrane region" description="Helical" evidence="2">
    <location>
        <begin position="123"/>
        <end position="144"/>
    </location>
</feature>
<evidence type="ECO:0000313" key="4">
    <source>
        <dbReference type="EMBL" id="KAG0327989.1"/>
    </source>
</evidence>
<feature type="transmembrane region" description="Helical" evidence="2">
    <location>
        <begin position="33"/>
        <end position="55"/>
    </location>
</feature>
<feature type="transmembrane region" description="Helical" evidence="2">
    <location>
        <begin position="185"/>
        <end position="212"/>
    </location>
</feature>
<comment type="caution">
    <text evidence="4">The sequence shown here is derived from an EMBL/GenBank/DDBJ whole genome shotgun (WGS) entry which is preliminary data.</text>
</comment>
<dbReference type="EMBL" id="JAAAIP010000044">
    <property type="protein sequence ID" value="KAG0327989.1"/>
    <property type="molecule type" value="Genomic_DNA"/>
</dbReference>
<evidence type="ECO:0000256" key="2">
    <source>
        <dbReference type="SAM" id="Phobius"/>
    </source>
</evidence>
<gene>
    <name evidence="4" type="ORF">BGZ99_006488</name>
</gene>
<dbReference type="AlphaFoldDB" id="A0A9P6UYN2"/>
<dbReference type="Proteomes" id="UP000738325">
    <property type="component" value="Unassembled WGS sequence"/>
</dbReference>
<dbReference type="InterPro" id="IPR011992">
    <property type="entry name" value="EF-hand-dom_pair"/>
</dbReference>
<sequence>MTTTNSTLAMESAMLPHAKHVNWQSPETTFRMYLSYVSLVFDVAVLAYHFATPFHPKFYVKTTRRRVLRLHIFTGCLEIMSCIGAFYADDPTNYVYAVAMFALLSHVPSTFYQIPTVLGIKAFLVPSLSMVAALHGYFALNLLMNPTSFYYLQSTYLTVHIYAWSRVFFALYYRFKLFEGHRFSAAMLTSGMLLIPSVLGLHGNIILLITVVTADIVLRNTNKPDFWVSWTTEHPRELASSPEKKVILEALITAAEITNSVEALSTQAVKGRYANICSKIMNANVRNISPRAKAMTVFKAIDVNHDNELSIAEFQDFLLACGITKHEMQSSLMLDGLFEGRKVATFEDFCAWFTKNWIHSNSVTIPHMPKTPRGQAKMIFDTLDSDSSGYLDVEELEHLLVSWGLPSNEAAGYLKQHDKDESKTIDFQEFYTHMPTVWKFAIQSFIDEGKIIISN</sequence>
<dbReference type="OrthoDB" id="26525at2759"/>
<keyword evidence="2" id="KW-0812">Transmembrane</keyword>
<keyword evidence="5" id="KW-1185">Reference proteome</keyword>
<feature type="transmembrane region" description="Helical" evidence="2">
    <location>
        <begin position="94"/>
        <end position="111"/>
    </location>
</feature>
<dbReference type="SUPFAM" id="SSF47473">
    <property type="entry name" value="EF-hand"/>
    <property type="match status" value="1"/>
</dbReference>
<feature type="transmembrane region" description="Helical" evidence="2">
    <location>
        <begin position="150"/>
        <end position="173"/>
    </location>
</feature>
<dbReference type="SMART" id="SM00054">
    <property type="entry name" value="EFh"/>
    <property type="match status" value="3"/>
</dbReference>
<feature type="domain" description="EF-hand" evidence="3">
    <location>
        <begin position="289"/>
        <end position="324"/>
    </location>
</feature>
<dbReference type="Pfam" id="PF13499">
    <property type="entry name" value="EF-hand_7"/>
    <property type="match status" value="1"/>
</dbReference>
<evidence type="ECO:0000256" key="1">
    <source>
        <dbReference type="ARBA" id="ARBA00022837"/>
    </source>
</evidence>
<proteinExistence type="predicted"/>
<dbReference type="InterPro" id="IPR002048">
    <property type="entry name" value="EF_hand_dom"/>
</dbReference>
<evidence type="ECO:0000313" key="5">
    <source>
        <dbReference type="Proteomes" id="UP000738325"/>
    </source>
</evidence>
<keyword evidence="2" id="KW-1133">Transmembrane helix</keyword>
<feature type="transmembrane region" description="Helical" evidence="2">
    <location>
        <begin position="67"/>
        <end position="88"/>
    </location>
</feature>
<name>A0A9P6UYN2_9FUNG</name>
<feature type="domain" description="EF-hand" evidence="3">
    <location>
        <begin position="371"/>
        <end position="406"/>
    </location>
</feature>
<dbReference type="CDD" id="cd00051">
    <property type="entry name" value="EFh"/>
    <property type="match status" value="1"/>
</dbReference>
<dbReference type="Pfam" id="PF13202">
    <property type="entry name" value="EF-hand_5"/>
    <property type="match status" value="1"/>
</dbReference>